<dbReference type="EMBL" id="VXIS01000042">
    <property type="protein sequence ID" value="KAA8910820.1"/>
    <property type="molecule type" value="Genomic_DNA"/>
</dbReference>
<keyword evidence="1" id="KW-0732">Signal</keyword>
<keyword evidence="3" id="KW-1185">Reference proteome</keyword>
<feature type="signal peptide" evidence="1">
    <location>
        <begin position="1"/>
        <end position="24"/>
    </location>
</feature>
<accession>A0A5J5F3K6</accession>
<evidence type="ECO:0000256" key="1">
    <source>
        <dbReference type="SAM" id="SignalP"/>
    </source>
</evidence>
<gene>
    <name evidence="2" type="ORF">FN846DRAFT_938084</name>
</gene>
<dbReference type="InParanoid" id="A0A5J5F3K6"/>
<organism evidence="2 3">
    <name type="scientific">Sphaerosporella brunnea</name>
    <dbReference type="NCBI Taxonomy" id="1250544"/>
    <lineage>
        <taxon>Eukaryota</taxon>
        <taxon>Fungi</taxon>
        <taxon>Dikarya</taxon>
        <taxon>Ascomycota</taxon>
        <taxon>Pezizomycotina</taxon>
        <taxon>Pezizomycetes</taxon>
        <taxon>Pezizales</taxon>
        <taxon>Pyronemataceae</taxon>
        <taxon>Sphaerosporella</taxon>
    </lineage>
</organism>
<comment type="caution">
    <text evidence="2">The sequence shown here is derived from an EMBL/GenBank/DDBJ whole genome shotgun (WGS) entry which is preliminary data.</text>
</comment>
<reference evidence="2 3" key="1">
    <citation type="submission" date="2019-09" db="EMBL/GenBank/DDBJ databases">
        <title>Draft genome of the ectomycorrhizal ascomycete Sphaerosporella brunnea.</title>
        <authorList>
            <consortium name="DOE Joint Genome Institute"/>
            <person name="Benucci G.M."/>
            <person name="Marozzi G."/>
            <person name="Antonielli L."/>
            <person name="Sanchez S."/>
            <person name="Marco P."/>
            <person name="Wang X."/>
            <person name="Falini L.B."/>
            <person name="Barry K."/>
            <person name="Haridas S."/>
            <person name="Lipzen A."/>
            <person name="Labutti K."/>
            <person name="Grigoriev I.V."/>
            <person name="Murat C."/>
            <person name="Martin F."/>
            <person name="Albertini E."/>
            <person name="Donnini D."/>
            <person name="Bonito G."/>
        </authorList>
    </citation>
    <scope>NUCLEOTIDE SEQUENCE [LARGE SCALE GENOMIC DNA]</scope>
    <source>
        <strain evidence="2 3">Sb_GMNB300</strain>
    </source>
</reference>
<dbReference type="AlphaFoldDB" id="A0A5J5F3K6"/>
<evidence type="ECO:0000313" key="3">
    <source>
        <dbReference type="Proteomes" id="UP000326924"/>
    </source>
</evidence>
<dbReference type="OrthoDB" id="5408921at2759"/>
<feature type="chain" id="PRO_5023912472" description="GPI anchored protein" evidence="1">
    <location>
        <begin position="25"/>
        <end position="265"/>
    </location>
</feature>
<sequence length="265" mass="26074">MSRRHSHSTTLLLLLGLLVTTAIAGIPAKPPILHPRHPLLLARAVCSFGSTSCGNGCATGPCCDDAAGVSCEAGTECTNINGKAGCCATGQTCTYVESCSDYAGGSCGEGAGCCPKGAPFCNAQKGVCETLPLRGSEESLLSTSASAFAASSSDTSAAAAATATKTSSVDPLSQTILFDTFVATATGIVTGLVTDTAEAPLSSGFTATATGLAPPYPAGNASRMSFGNGSAPGNMTMFTGGATGRRGCVLTAAAVIGFGMAFALL</sequence>
<dbReference type="Proteomes" id="UP000326924">
    <property type="component" value="Unassembled WGS sequence"/>
</dbReference>
<name>A0A5J5F3K6_9PEZI</name>
<evidence type="ECO:0000313" key="2">
    <source>
        <dbReference type="EMBL" id="KAA8910820.1"/>
    </source>
</evidence>
<proteinExistence type="predicted"/>
<protein>
    <recommendedName>
        <fullName evidence="4">GPI anchored protein</fullName>
    </recommendedName>
</protein>
<evidence type="ECO:0008006" key="4">
    <source>
        <dbReference type="Google" id="ProtNLM"/>
    </source>
</evidence>